<dbReference type="Proteomes" id="UP000289200">
    <property type="component" value="Unassembled WGS sequence"/>
</dbReference>
<dbReference type="Gene3D" id="3.40.190.150">
    <property type="entry name" value="Bordetella uptake gene, domain 1"/>
    <property type="match status" value="1"/>
</dbReference>
<evidence type="ECO:0000256" key="2">
    <source>
        <dbReference type="SAM" id="MobiDB-lite"/>
    </source>
</evidence>
<dbReference type="PANTHER" id="PTHR42928:SF5">
    <property type="entry name" value="BLR1237 PROTEIN"/>
    <property type="match status" value="1"/>
</dbReference>
<dbReference type="Pfam" id="PF03401">
    <property type="entry name" value="TctC"/>
    <property type="match status" value="1"/>
</dbReference>
<dbReference type="InterPro" id="IPR042100">
    <property type="entry name" value="Bug_dom1"/>
</dbReference>
<keyword evidence="3" id="KW-0812">Transmembrane</keyword>
<sequence>MTVGARRRQAVTGFGPGASGTPEPHTPVTGGYGRHRPGPWASASGGNRAAATVLAAVQAAVLAVAGLWAAAPARAEDYPVRPIRLVVPAAAGGPTYITARMLAEKMEKPLGQPVIVEAKPGGGGNVGADLVAKSAPDGYTILMATIGSHSINKSLYRKLSYDPQKDFVPISQVVQYPLLLVVNPGLPARSVGELIAYARANPGKVLRASGGIGTSMHLSGELFVHQAGLDMPHVPYKGSAPALADVAGNHVQVMFDALMTALPLVQGGQLRALAVTGTRRSPVVPEVPTVAEAGLPEYSATGWIGLAAPAGTPDPIVRKLAAAVSTALADPDLRKALTEQAAEPVGSSPDAFARFIAAESEKWAKAVKAAGIVVD</sequence>
<evidence type="ECO:0000256" key="3">
    <source>
        <dbReference type="SAM" id="Phobius"/>
    </source>
</evidence>
<proteinExistence type="inferred from homology"/>
<dbReference type="PIRSF" id="PIRSF017082">
    <property type="entry name" value="YflP"/>
    <property type="match status" value="1"/>
</dbReference>
<gene>
    <name evidence="4" type="ORF">RHODGE_RHODGE_00068</name>
</gene>
<organism evidence="4 5">
    <name type="scientific">Rhodoplanes serenus</name>
    <dbReference type="NCBI Taxonomy" id="200615"/>
    <lineage>
        <taxon>Bacteria</taxon>
        <taxon>Pseudomonadati</taxon>
        <taxon>Pseudomonadota</taxon>
        <taxon>Alphaproteobacteria</taxon>
        <taxon>Hyphomicrobiales</taxon>
        <taxon>Nitrobacteraceae</taxon>
        <taxon>Rhodoplanes</taxon>
    </lineage>
</organism>
<reference evidence="5" key="1">
    <citation type="submission" date="2018-10" db="EMBL/GenBank/DDBJ databases">
        <authorList>
            <person name="Peiro R."/>
            <person name="Begona"/>
            <person name="Cbmso G."/>
            <person name="Lopez M."/>
            <person name="Gonzalez S."/>
            <person name="Sacristan E."/>
            <person name="Castillo E."/>
        </authorList>
    </citation>
    <scope>NUCLEOTIDE SEQUENCE [LARGE SCALE GENOMIC DNA]</scope>
</reference>
<protein>
    <recommendedName>
        <fullName evidence="6">LacI family transcriptional regulator</fullName>
    </recommendedName>
</protein>
<dbReference type="Gene3D" id="3.40.190.10">
    <property type="entry name" value="Periplasmic binding protein-like II"/>
    <property type="match status" value="1"/>
</dbReference>
<evidence type="ECO:0000313" key="5">
    <source>
        <dbReference type="Proteomes" id="UP000289200"/>
    </source>
</evidence>
<keyword evidence="5" id="KW-1185">Reference proteome</keyword>
<feature type="transmembrane region" description="Helical" evidence="3">
    <location>
        <begin position="49"/>
        <end position="71"/>
    </location>
</feature>
<dbReference type="CDD" id="cd13578">
    <property type="entry name" value="PBP2_Bug27"/>
    <property type="match status" value="1"/>
</dbReference>
<evidence type="ECO:0000256" key="1">
    <source>
        <dbReference type="ARBA" id="ARBA00006987"/>
    </source>
</evidence>
<comment type="similarity">
    <text evidence="1">Belongs to the UPF0065 (bug) family.</text>
</comment>
<accession>A0A447CP92</accession>
<comment type="caution">
    <text evidence="4">The sequence shown here is derived from an EMBL/GenBank/DDBJ whole genome shotgun (WGS) entry which is preliminary data.</text>
</comment>
<dbReference type="AlphaFoldDB" id="A0A447CP92"/>
<name>A0A447CP92_9BRAD</name>
<dbReference type="PANTHER" id="PTHR42928">
    <property type="entry name" value="TRICARBOXYLATE-BINDING PROTEIN"/>
    <property type="match status" value="1"/>
</dbReference>
<dbReference type="InterPro" id="IPR005064">
    <property type="entry name" value="BUG"/>
</dbReference>
<keyword evidence="3" id="KW-1133">Transmembrane helix</keyword>
<dbReference type="SUPFAM" id="SSF53850">
    <property type="entry name" value="Periplasmic binding protein-like II"/>
    <property type="match status" value="1"/>
</dbReference>
<dbReference type="EMBL" id="UWOC01000005">
    <property type="protein sequence ID" value="VCU06978.1"/>
    <property type="molecule type" value="Genomic_DNA"/>
</dbReference>
<evidence type="ECO:0000313" key="4">
    <source>
        <dbReference type="EMBL" id="VCU06978.1"/>
    </source>
</evidence>
<keyword evidence="3" id="KW-0472">Membrane</keyword>
<evidence type="ECO:0008006" key="6">
    <source>
        <dbReference type="Google" id="ProtNLM"/>
    </source>
</evidence>
<feature type="region of interest" description="Disordered" evidence="2">
    <location>
        <begin position="1"/>
        <end position="45"/>
    </location>
</feature>